<dbReference type="Proteomes" id="UP000232164">
    <property type="component" value="Unassembled WGS sequence"/>
</dbReference>
<comment type="caution">
    <text evidence="10">The sequence shown here is derived from an EMBL/GenBank/DDBJ whole genome shotgun (WGS) entry which is preliminary data.</text>
</comment>
<keyword evidence="8" id="KW-0270">Exopolysaccharide synthesis</keyword>
<keyword evidence="5" id="KW-0812">Transmembrane</keyword>
<evidence type="ECO:0000256" key="5">
    <source>
        <dbReference type="ARBA" id="ARBA00022692"/>
    </source>
</evidence>
<dbReference type="PANTHER" id="PTHR30576:SF4">
    <property type="entry name" value="UNDECAPRENYL-PHOSPHATE GALACTOSE PHOSPHOTRANSFERASE"/>
    <property type="match status" value="1"/>
</dbReference>
<dbReference type="RefSeq" id="WP_100770878.1">
    <property type="nucleotide sequence ID" value="NZ_PIQN01000006.1"/>
</dbReference>
<comment type="subcellular location">
    <subcellularLocation>
        <location evidence="1">Cell membrane</location>
    </subcellularLocation>
</comment>
<proteinExistence type="inferred from homology"/>
<evidence type="ECO:0000256" key="2">
    <source>
        <dbReference type="ARBA" id="ARBA00006464"/>
    </source>
</evidence>
<dbReference type="EMBL" id="PIQN01000006">
    <property type="protein sequence ID" value="PKA43798.1"/>
    <property type="molecule type" value="Genomic_DNA"/>
</dbReference>
<evidence type="ECO:0000313" key="10">
    <source>
        <dbReference type="EMBL" id="PKA43798.1"/>
    </source>
</evidence>
<dbReference type="PANTHER" id="PTHR30576">
    <property type="entry name" value="COLANIC BIOSYNTHESIS UDP-GLUCOSE LIPID CARRIER TRANSFERASE"/>
    <property type="match status" value="1"/>
</dbReference>
<evidence type="ECO:0000259" key="9">
    <source>
        <dbReference type="Pfam" id="PF02397"/>
    </source>
</evidence>
<dbReference type="Pfam" id="PF02397">
    <property type="entry name" value="Bac_transf"/>
    <property type="match status" value="1"/>
</dbReference>
<evidence type="ECO:0000313" key="11">
    <source>
        <dbReference type="Proteomes" id="UP000232164"/>
    </source>
</evidence>
<protein>
    <submittedName>
        <fullName evidence="10">Exopolysaccharide biosynthesis protein</fullName>
    </submittedName>
</protein>
<dbReference type="AlphaFoldDB" id="A0A2N0DCG8"/>
<evidence type="ECO:0000256" key="7">
    <source>
        <dbReference type="ARBA" id="ARBA00023136"/>
    </source>
</evidence>
<organism evidence="10 11">
    <name type="scientific">Rhizobium sullae</name>
    <name type="common">Rhizobium hedysari</name>
    <dbReference type="NCBI Taxonomy" id="50338"/>
    <lineage>
        <taxon>Bacteria</taxon>
        <taxon>Pseudomonadati</taxon>
        <taxon>Pseudomonadota</taxon>
        <taxon>Alphaproteobacteria</taxon>
        <taxon>Hyphomicrobiales</taxon>
        <taxon>Rhizobiaceae</taxon>
        <taxon>Rhizobium/Agrobacterium group</taxon>
        <taxon>Rhizobium</taxon>
    </lineage>
</organism>
<feature type="domain" description="Bacterial sugar transferase" evidence="9">
    <location>
        <begin position="28"/>
        <end position="218"/>
    </location>
</feature>
<gene>
    <name evidence="10" type="ORF">CWR43_09220</name>
</gene>
<dbReference type="GO" id="GO:0016780">
    <property type="term" value="F:phosphotransferase activity, for other substituted phosphate groups"/>
    <property type="evidence" value="ECO:0007669"/>
    <property type="project" value="TreeGrafter"/>
</dbReference>
<accession>A0A2N0DCG8</accession>
<reference evidence="10 11" key="1">
    <citation type="submission" date="2017-11" db="EMBL/GenBank/DDBJ databases">
        <authorList>
            <person name="Han C.G."/>
        </authorList>
    </citation>
    <scope>NUCLEOTIDE SEQUENCE [LARGE SCALE GENOMIC DNA]</scope>
    <source>
        <strain evidence="10 11">HCNT1</strain>
    </source>
</reference>
<dbReference type="InterPro" id="IPR003362">
    <property type="entry name" value="Bact_transf"/>
</dbReference>
<dbReference type="GO" id="GO:0005886">
    <property type="term" value="C:plasma membrane"/>
    <property type="evidence" value="ECO:0007669"/>
    <property type="project" value="UniProtKB-SubCell"/>
</dbReference>
<comment type="similarity">
    <text evidence="2">Belongs to the bacterial sugar transferase family.</text>
</comment>
<reference evidence="10 11" key="2">
    <citation type="submission" date="2017-12" db="EMBL/GenBank/DDBJ databases">
        <title>Genome sequence of Rhizobium sullae HCNT1 isolated from Sulla coronaria nodules and featuring peculiar denitrification phenotypes.</title>
        <authorList>
            <person name="De Diego-Diaz B."/>
            <person name="Treu L."/>
            <person name="Campanaro S."/>
            <person name="Da Silva Duarte V."/>
            <person name="Basaglia M."/>
            <person name="Favaro L."/>
            <person name="Casella S."/>
            <person name="Squartini A."/>
        </authorList>
    </citation>
    <scope>NUCLEOTIDE SEQUENCE [LARGE SCALE GENOMIC DNA]</scope>
    <source>
        <strain evidence="10 11">HCNT1</strain>
    </source>
</reference>
<sequence>MKDYAWSRSPRLRRAQVVSRRTGNGLIKRGLDIAGALLALPFLSPLLLLLACLVVFADGGPVFQRHLRIGRGGCVFNCLRFRTTLEKTGGLAVAQFRPAALAAGANGTGAQAFEYDPQVTPVGALLTKLSLVEVPQLINILRGEMSIVGPRPIAPGDLIVPGNVAEFYLKSRPGLTGPWRLGASDEARHSNQLKFERLYAENWSFLGDLHIISKCVAAACLPRGG</sequence>
<name>A0A2N0DCG8_RHISU</name>
<evidence type="ECO:0000256" key="8">
    <source>
        <dbReference type="ARBA" id="ARBA00023169"/>
    </source>
</evidence>
<evidence type="ECO:0000256" key="3">
    <source>
        <dbReference type="ARBA" id="ARBA00022475"/>
    </source>
</evidence>
<keyword evidence="3" id="KW-1003">Cell membrane</keyword>
<dbReference type="STRING" id="1041146.GCA_000427985_06536"/>
<dbReference type="GO" id="GO:0000271">
    <property type="term" value="P:polysaccharide biosynthetic process"/>
    <property type="evidence" value="ECO:0007669"/>
    <property type="project" value="UniProtKB-KW"/>
</dbReference>
<evidence type="ECO:0000256" key="4">
    <source>
        <dbReference type="ARBA" id="ARBA00022679"/>
    </source>
</evidence>
<keyword evidence="6" id="KW-1133">Transmembrane helix</keyword>
<keyword evidence="4" id="KW-0808">Transferase</keyword>
<evidence type="ECO:0000256" key="1">
    <source>
        <dbReference type="ARBA" id="ARBA00004236"/>
    </source>
</evidence>
<evidence type="ECO:0000256" key="6">
    <source>
        <dbReference type="ARBA" id="ARBA00022989"/>
    </source>
</evidence>
<keyword evidence="7" id="KW-0472">Membrane</keyword>